<reference evidence="2" key="1">
    <citation type="submission" date="2016-10" db="EMBL/GenBank/DDBJ databases">
        <authorList>
            <person name="Varghese N."/>
            <person name="Submissions S."/>
        </authorList>
    </citation>
    <scope>NUCLEOTIDE SEQUENCE [LARGE SCALE GENOMIC DNA]</scope>
    <source>
        <strain evidence="2">DSM 44654</strain>
    </source>
</reference>
<gene>
    <name evidence="1" type="ORF">SAMN05421837_102941</name>
</gene>
<evidence type="ECO:0000313" key="2">
    <source>
        <dbReference type="Proteomes" id="UP000198878"/>
    </source>
</evidence>
<sequence length="83" mass="9247">MRKLSVVTASLMGMNTDDATVPADQLTKGQWFWHEPAPGLPAWQLQVTSAELLGDSVEIFTTDEERELVSYPRGRMVRLAEVA</sequence>
<accession>A0A1H5QG10</accession>
<dbReference type="AlphaFoldDB" id="A0A1H5QG10"/>
<organism evidence="1 2">
    <name type="scientific">Amycolatopsis pretoriensis</name>
    <dbReference type="NCBI Taxonomy" id="218821"/>
    <lineage>
        <taxon>Bacteria</taxon>
        <taxon>Bacillati</taxon>
        <taxon>Actinomycetota</taxon>
        <taxon>Actinomycetes</taxon>
        <taxon>Pseudonocardiales</taxon>
        <taxon>Pseudonocardiaceae</taxon>
        <taxon>Amycolatopsis</taxon>
    </lineage>
</organism>
<keyword evidence="2" id="KW-1185">Reference proteome</keyword>
<name>A0A1H5QG10_9PSEU</name>
<proteinExistence type="predicted"/>
<dbReference type="Proteomes" id="UP000198878">
    <property type="component" value="Unassembled WGS sequence"/>
</dbReference>
<protein>
    <submittedName>
        <fullName evidence="1">Uncharacterized protein</fullName>
    </submittedName>
</protein>
<dbReference type="EMBL" id="FNUJ01000002">
    <property type="protein sequence ID" value="SEF24959.1"/>
    <property type="molecule type" value="Genomic_DNA"/>
</dbReference>
<evidence type="ECO:0000313" key="1">
    <source>
        <dbReference type="EMBL" id="SEF24959.1"/>
    </source>
</evidence>